<dbReference type="EMBL" id="PKSM01000239">
    <property type="protein sequence ID" value="POW01024.1"/>
    <property type="molecule type" value="Genomic_DNA"/>
</dbReference>
<dbReference type="Proteomes" id="UP000238274">
    <property type="component" value="Unassembled WGS sequence"/>
</dbReference>
<evidence type="ECO:0000313" key="3">
    <source>
        <dbReference type="Proteomes" id="UP000238274"/>
    </source>
</evidence>
<accession>A0A2S4UUR1</accession>
<keyword evidence="3" id="KW-1185">Reference proteome</keyword>
<comment type="caution">
    <text evidence="2">The sequence shown here is derived from an EMBL/GenBank/DDBJ whole genome shotgun (WGS) entry which is preliminary data.</text>
</comment>
<gene>
    <name evidence="2" type="ORF">PSHT_12755</name>
</gene>
<sequence length="563" mass="63312">MSTHASQSPNDWSRLETIFKEPESIIALEKFNEIIYHPSETMIPTLMELFGHALQAQTDPNALNFLETNPLFILLLIKRLIIHSDPIAPAQPSRANLAPIFKLVFLPTFLNIKHLSPPHQIQSDSISQQLIICMTRLSTRLLNAYHADIDPLSEIIQSVKHLVNLETPQLASTLDHLTAVKEILVSLQSSNATNSVYLITKKHFGELFVTYTRLASVSLVISNRLMDVTDGTPREIKEREYQTANDCINVLLQIFKIMIEPLDDRTVLVEITKQFLSDIQTFLDVEIKLMDARLDNCLQVTDSALPDGSSGLQKFSRHITSYGDVILQTQRYHPSVISEEVLAVYLKIIEFVSSRATQTIAPEANQRIGVLADTMASKELMKFHPLLVQGLKILNNAFDPWSPYSSEPMDGGTNITLVANLTAQEIGRLASIVEPFVNLTFGLVEDFDDESLWNGVDEDSSEEEMEIEEIGDRSDDEEYDDDGHNTLDVTCDQLYFHEQSLGNLESAGILTEKNQTSGYLNWGCSPWNTAEDKIPTEIVRKELLQLEAEKLLTFLKSLLTNGL</sequence>
<dbReference type="VEuPathDB" id="FungiDB:PSHT_12755"/>
<proteinExistence type="predicted"/>
<feature type="region of interest" description="Disordered" evidence="1">
    <location>
        <begin position="455"/>
        <end position="480"/>
    </location>
</feature>
<evidence type="ECO:0000313" key="2">
    <source>
        <dbReference type="EMBL" id="POW01024.1"/>
    </source>
</evidence>
<name>A0A2S4UUR1_9BASI</name>
<protein>
    <submittedName>
        <fullName evidence="2">Uncharacterized protein</fullName>
    </submittedName>
</protein>
<reference evidence="3" key="2">
    <citation type="journal article" date="2018" name="BMC Genomics">
        <title>Genomic insights into host adaptation between the wheat stripe rust pathogen (Puccinia striiformis f. sp. tritici) and the barley stripe rust pathogen (Puccinia striiformis f. sp. hordei).</title>
        <authorList>
            <person name="Xia C."/>
            <person name="Wang M."/>
            <person name="Yin C."/>
            <person name="Cornejo O.E."/>
            <person name="Hulbert S.H."/>
            <person name="Chen X."/>
        </authorList>
    </citation>
    <scope>NUCLEOTIDE SEQUENCE [LARGE SCALE GENOMIC DNA]</scope>
    <source>
        <strain evidence="3">93TX-2</strain>
    </source>
</reference>
<organism evidence="2 3">
    <name type="scientific">Puccinia striiformis</name>
    <dbReference type="NCBI Taxonomy" id="27350"/>
    <lineage>
        <taxon>Eukaryota</taxon>
        <taxon>Fungi</taxon>
        <taxon>Dikarya</taxon>
        <taxon>Basidiomycota</taxon>
        <taxon>Pucciniomycotina</taxon>
        <taxon>Pucciniomycetes</taxon>
        <taxon>Pucciniales</taxon>
        <taxon>Pucciniaceae</taxon>
        <taxon>Puccinia</taxon>
    </lineage>
</organism>
<evidence type="ECO:0000256" key="1">
    <source>
        <dbReference type="SAM" id="MobiDB-lite"/>
    </source>
</evidence>
<reference evidence="3" key="3">
    <citation type="journal article" date="2018" name="Mol. Plant Microbe Interact.">
        <title>Genome sequence resources for the wheat stripe rust pathogen (Puccinia striiformis f. sp. tritici) and the barley stripe rust pathogen (Puccinia striiformis f. sp. hordei).</title>
        <authorList>
            <person name="Xia C."/>
            <person name="Wang M."/>
            <person name="Yin C."/>
            <person name="Cornejo O.E."/>
            <person name="Hulbert S.H."/>
            <person name="Chen X."/>
        </authorList>
    </citation>
    <scope>NUCLEOTIDE SEQUENCE [LARGE SCALE GENOMIC DNA]</scope>
    <source>
        <strain evidence="3">93TX-2</strain>
    </source>
</reference>
<dbReference type="OrthoDB" id="2502051at2759"/>
<reference evidence="2 3" key="1">
    <citation type="submission" date="2017-12" db="EMBL/GenBank/DDBJ databases">
        <title>Gene loss provides genomic basis for host adaptation in cereal stripe rust fungi.</title>
        <authorList>
            <person name="Xia C."/>
        </authorList>
    </citation>
    <scope>NUCLEOTIDE SEQUENCE [LARGE SCALE GENOMIC DNA]</scope>
    <source>
        <strain evidence="2 3">93TX-2</strain>
    </source>
</reference>
<dbReference type="AlphaFoldDB" id="A0A2S4UUR1"/>
<dbReference type="VEuPathDB" id="FungiDB:PSTT_05427"/>